<gene>
    <name evidence="4" type="ORF">RND81_04G182200</name>
</gene>
<dbReference type="Proteomes" id="UP001443914">
    <property type="component" value="Unassembled WGS sequence"/>
</dbReference>
<feature type="transmembrane region" description="Helical" evidence="3">
    <location>
        <begin position="223"/>
        <end position="243"/>
    </location>
</feature>
<feature type="compositionally biased region" description="Polar residues" evidence="2">
    <location>
        <begin position="1"/>
        <end position="20"/>
    </location>
</feature>
<evidence type="ECO:0000256" key="1">
    <source>
        <dbReference type="SAM" id="Coils"/>
    </source>
</evidence>
<dbReference type="AlphaFoldDB" id="A0AAW1LN55"/>
<dbReference type="Gene3D" id="1.10.287.2610">
    <property type="match status" value="1"/>
</dbReference>
<evidence type="ECO:0000313" key="5">
    <source>
        <dbReference type="Proteomes" id="UP001443914"/>
    </source>
</evidence>
<evidence type="ECO:0000313" key="4">
    <source>
        <dbReference type="EMBL" id="KAK9735073.1"/>
    </source>
</evidence>
<evidence type="ECO:0000256" key="3">
    <source>
        <dbReference type="SAM" id="Phobius"/>
    </source>
</evidence>
<accession>A0AAW1LN55</accession>
<feature type="region of interest" description="Disordered" evidence="2">
    <location>
        <begin position="1"/>
        <end position="36"/>
    </location>
</feature>
<feature type="coiled-coil region" evidence="1">
    <location>
        <begin position="46"/>
        <end position="168"/>
    </location>
</feature>
<dbReference type="EMBL" id="JBDFQZ010000004">
    <property type="protein sequence ID" value="KAK9735073.1"/>
    <property type="molecule type" value="Genomic_DNA"/>
</dbReference>
<keyword evidence="5" id="KW-1185">Reference proteome</keyword>
<evidence type="ECO:0000256" key="2">
    <source>
        <dbReference type="SAM" id="MobiDB-lite"/>
    </source>
</evidence>
<keyword evidence="3" id="KW-0812">Transmembrane</keyword>
<sequence>MADINNNDSLINGDTTSEFFDSTDFPPLKSSPSPSAVDVDLLHKTISDLERENSVSESRIAELNAELKKLRVEKDAELEKLRVEKDAVSESSESHGKAAEAIAKRAAELEIEVARLQHDLISAMNDSSESNREIQKLNAEIVALKREKSEVESKVKVMENKMEELMKKSNDSDDLIHGFMQKIEDREIEATLKANDELVADEVRSGDCAGGCDQFMKQLKENAAAIAVVTGGVIVAGGIMCYVRHIRN</sequence>
<name>A0AAW1LN55_SAPOF</name>
<keyword evidence="3" id="KW-1133">Transmembrane helix</keyword>
<reference evidence="4" key="1">
    <citation type="submission" date="2024-03" db="EMBL/GenBank/DDBJ databases">
        <title>WGS assembly of Saponaria officinalis var. Norfolk2.</title>
        <authorList>
            <person name="Jenkins J."/>
            <person name="Shu S."/>
            <person name="Grimwood J."/>
            <person name="Barry K."/>
            <person name="Goodstein D."/>
            <person name="Schmutz J."/>
            <person name="Leebens-Mack J."/>
            <person name="Osbourn A."/>
        </authorList>
    </citation>
    <scope>NUCLEOTIDE SEQUENCE [LARGE SCALE GENOMIC DNA]</scope>
    <source>
        <strain evidence="4">JIC</strain>
    </source>
</reference>
<keyword evidence="3" id="KW-0472">Membrane</keyword>
<keyword evidence="1" id="KW-0175">Coiled coil</keyword>
<organism evidence="4 5">
    <name type="scientific">Saponaria officinalis</name>
    <name type="common">Common soapwort</name>
    <name type="synonym">Lychnis saponaria</name>
    <dbReference type="NCBI Taxonomy" id="3572"/>
    <lineage>
        <taxon>Eukaryota</taxon>
        <taxon>Viridiplantae</taxon>
        <taxon>Streptophyta</taxon>
        <taxon>Embryophyta</taxon>
        <taxon>Tracheophyta</taxon>
        <taxon>Spermatophyta</taxon>
        <taxon>Magnoliopsida</taxon>
        <taxon>eudicotyledons</taxon>
        <taxon>Gunneridae</taxon>
        <taxon>Pentapetalae</taxon>
        <taxon>Caryophyllales</taxon>
        <taxon>Caryophyllaceae</taxon>
        <taxon>Caryophylleae</taxon>
        <taxon>Saponaria</taxon>
    </lineage>
</organism>
<comment type="caution">
    <text evidence="4">The sequence shown here is derived from an EMBL/GenBank/DDBJ whole genome shotgun (WGS) entry which is preliminary data.</text>
</comment>
<proteinExistence type="predicted"/>
<protein>
    <submittedName>
        <fullName evidence="4">Uncharacterized protein</fullName>
    </submittedName>
</protein>